<evidence type="ECO:0000313" key="2">
    <source>
        <dbReference type="EMBL" id="ADO76727.1"/>
    </source>
</evidence>
<dbReference type="PANTHER" id="PTHR36307">
    <property type="entry name" value="FLAGELLA BASAL BODY P-RING FORMATION PROTEIN FLGA"/>
    <property type="match status" value="1"/>
</dbReference>
<keyword evidence="3" id="KW-1185">Reference proteome</keyword>
<name>E3DPQ2_HALPG</name>
<keyword evidence="2" id="KW-0282">Flagellum</keyword>
<dbReference type="PATRIC" id="fig|572479.3.peg.579"/>
<accession>E3DPQ2</accession>
<dbReference type="KEGG" id="hpk:Hprae_0573"/>
<dbReference type="InterPro" id="IPR017585">
    <property type="entry name" value="SAF_FlgA"/>
</dbReference>
<dbReference type="Gene3D" id="2.30.30.760">
    <property type="match status" value="1"/>
</dbReference>
<feature type="domain" description="Flagella basal body P-ring formation protein FlgA SAF" evidence="1">
    <location>
        <begin position="196"/>
        <end position="319"/>
    </location>
</feature>
<dbReference type="EMBL" id="CP002175">
    <property type="protein sequence ID" value="ADO76727.1"/>
    <property type="molecule type" value="Genomic_DNA"/>
</dbReference>
<dbReference type="InterPro" id="IPR039246">
    <property type="entry name" value="Flagellar_FlgA"/>
</dbReference>
<dbReference type="PANTHER" id="PTHR36307:SF1">
    <property type="entry name" value="FLAGELLA BASAL BODY P-RING FORMATION PROTEIN FLGA"/>
    <property type="match status" value="1"/>
</dbReference>
<reference evidence="2 3" key="2">
    <citation type="journal article" date="2011" name="Stand. Genomic Sci.">
        <title>Complete genome sequence of the extremely halophilic Halanaerobium praevalens type strain (GSL).</title>
        <authorList>
            <person name="Ivanova N."/>
            <person name="Sikorski J."/>
            <person name="Chertkov O."/>
            <person name="Nolan M."/>
            <person name="Lucas S."/>
            <person name="Hammon N."/>
            <person name="Deshpande S."/>
            <person name="Cheng J.F."/>
            <person name="Tapia R."/>
            <person name="Han C."/>
            <person name="Goodwin L."/>
            <person name="Pitluck S."/>
            <person name="Huntemann M."/>
            <person name="Liolios K."/>
            <person name="Pagani I."/>
            <person name="Mavromatis K."/>
            <person name="Ovchinikova G."/>
            <person name="Pati A."/>
            <person name="Chen A."/>
            <person name="Palaniappan K."/>
            <person name="Land M."/>
            <person name="Hauser L."/>
            <person name="Brambilla E.M."/>
            <person name="Kannan K.P."/>
            <person name="Rohde M."/>
            <person name="Tindall B.J."/>
            <person name="Goker M."/>
            <person name="Detter J.C."/>
            <person name="Woyke T."/>
            <person name="Bristow J."/>
            <person name="Eisen J.A."/>
            <person name="Markowitz V."/>
            <person name="Hugenholtz P."/>
            <person name="Kyrpides N.C."/>
            <person name="Klenk H.P."/>
            <person name="Lapidus A."/>
        </authorList>
    </citation>
    <scope>NUCLEOTIDE SEQUENCE [LARGE SCALE GENOMIC DNA]</scope>
    <source>
        <strain evidence="3">ATCC 33744 / DSM 2228 / GSL</strain>
    </source>
</reference>
<dbReference type="NCBIfam" id="TIGR03170">
    <property type="entry name" value="flgA_cterm"/>
    <property type="match status" value="1"/>
</dbReference>
<sequence length="323" mass="36737">MKRIIVILTVMIVLTLSFNTAAFQVIIPSQVEVSSEQITLAEIAKIEAPELSTSALENIENLVLKAAPNPGYSKRLSRILVDLSIKNMGYQASNFSLKMPKTVIVKRKSTLIKAEEIFELTKSYLKSKFNFKDAQIIIESKSPAKSIKIPAGDYELKIDEKQNLSFPNLSLKLEIWQHENKIKNIFYPVKISLKTKVLTANKKLARNSKLKKSDFEREEKIVSGNLEKIVRDYAEIDFNKVQLTRDLNQGEVLNKSYLKIPYVVKWGQKLNLRVKVNNIKISTLVKAKERGKIGDIIKVENLRTGYDFQVLVISPTEVKLISD</sequence>
<reference evidence="3" key="1">
    <citation type="submission" date="2010-10" db="EMBL/GenBank/DDBJ databases">
        <title>The complete genome of Halanaerobium praevalens DSM 2228.</title>
        <authorList>
            <consortium name="US DOE Joint Genome Institute (JGI-PGF)"/>
            <person name="Lucas S."/>
            <person name="Copeland A."/>
            <person name="Lapidus A."/>
            <person name="Glavina del Rio T."/>
            <person name="Dalin E."/>
            <person name="Tice H."/>
            <person name="Bruce D."/>
            <person name="Goodwin L."/>
            <person name="Pitluck S."/>
            <person name="Kyrpides N."/>
            <person name="Mavromatis K."/>
            <person name="Ivanova N."/>
            <person name="Ovchinnikova G."/>
            <person name="Chertkov O."/>
            <person name="Detter J.C."/>
            <person name="Han C."/>
            <person name="Larimer F."/>
            <person name="Land M."/>
            <person name="Hauser L."/>
            <person name="Markowitz V."/>
            <person name="Cheng J.-F."/>
            <person name="Hugenholtz P."/>
            <person name="Woyke T."/>
            <person name="Wu D."/>
            <person name="Tindall B."/>
            <person name="Pomrenke H.G."/>
            <person name="Brambilla E."/>
            <person name="Klenk H.-P."/>
            <person name="Eisen J.A."/>
        </authorList>
    </citation>
    <scope>NUCLEOTIDE SEQUENCE [LARGE SCALE GENOMIC DNA]</scope>
    <source>
        <strain evidence="3">ATCC 33744 / DSM 2228 / GSL</strain>
    </source>
</reference>
<evidence type="ECO:0000313" key="3">
    <source>
        <dbReference type="Proteomes" id="UP000006866"/>
    </source>
</evidence>
<evidence type="ECO:0000259" key="1">
    <source>
        <dbReference type="Pfam" id="PF13144"/>
    </source>
</evidence>
<keyword evidence="2" id="KW-0969">Cilium</keyword>
<dbReference type="GO" id="GO:0044780">
    <property type="term" value="P:bacterial-type flagellum assembly"/>
    <property type="evidence" value="ECO:0007669"/>
    <property type="project" value="InterPro"/>
</dbReference>
<dbReference type="AlphaFoldDB" id="E3DPQ2"/>
<organism evidence="2 3">
    <name type="scientific">Halanaerobium praevalens (strain ATCC 33744 / DSM 2228 / GSL)</name>
    <dbReference type="NCBI Taxonomy" id="572479"/>
    <lineage>
        <taxon>Bacteria</taxon>
        <taxon>Bacillati</taxon>
        <taxon>Bacillota</taxon>
        <taxon>Clostridia</taxon>
        <taxon>Halanaerobiales</taxon>
        <taxon>Halanaerobiaceae</taxon>
        <taxon>Halanaerobium</taxon>
    </lineage>
</organism>
<keyword evidence="2" id="KW-0966">Cell projection</keyword>
<dbReference type="eggNOG" id="COG1261">
    <property type="taxonomic scope" value="Bacteria"/>
</dbReference>
<dbReference type="STRING" id="572479.Hprae_0573"/>
<dbReference type="Gene3D" id="3.90.1210.10">
    <property type="entry name" value="Antifreeze-like/N-acetylneuraminic acid synthase C-terminal domain"/>
    <property type="match status" value="1"/>
</dbReference>
<dbReference type="RefSeq" id="WP_014552760.1">
    <property type="nucleotide sequence ID" value="NC_017455.1"/>
</dbReference>
<dbReference type="HOGENOM" id="CLU_071270_0_0_9"/>
<proteinExistence type="predicted"/>
<dbReference type="Pfam" id="PF13144">
    <property type="entry name" value="ChapFlgA"/>
    <property type="match status" value="1"/>
</dbReference>
<gene>
    <name evidence="2" type="ordered locus">Hprae_0573</name>
</gene>
<dbReference type="Proteomes" id="UP000006866">
    <property type="component" value="Chromosome"/>
</dbReference>
<protein>
    <submittedName>
        <fullName evidence="2">Flagella basal body P-ring formation protein FlgA</fullName>
    </submittedName>
</protein>
<dbReference type="OrthoDB" id="2111534at2"/>